<dbReference type="InterPro" id="IPR023753">
    <property type="entry name" value="FAD/NAD-binding_dom"/>
</dbReference>
<evidence type="ECO:0000256" key="5">
    <source>
        <dbReference type="ARBA" id="ARBA00023002"/>
    </source>
</evidence>
<evidence type="ECO:0000256" key="2">
    <source>
        <dbReference type="ARBA" id="ARBA00007532"/>
    </source>
</evidence>
<gene>
    <name evidence="9" type="ORF">S01H4_55415</name>
</gene>
<keyword evidence="7" id="KW-0676">Redox-active center</keyword>
<dbReference type="PROSITE" id="PS00076">
    <property type="entry name" value="PYRIDINE_REDOX_1"/>
    <property type="match status" value="1"/>
</dbReference>
<dbReference type="InterPro" id="IPR036188">
    <property type="entry name" value="FAD/NAD-bd_sf"/>
</dbReference>
<feature type="non-terminal residue" evidence="9">
    <location>
        <position position="250"/>
    </location>
</feature>
<evidence type="ECO:0000313" key="9">
    <source>
        <dbReference type="EMBL" id="GAH18256.1"/>
    </source>
</evidence>
<dbReference type="PRINTS" id="PR00411">
    <property type="entry name" value="PNDRDTASEI"/>
</dbReference>
<feature type="domain" description="FAD/NAD(P)-binding" evidence="8">
    <location>
        <begin position="13"/>
        <end position="244"/>
    </location>
</feature>
<comment type="similarity">
    <text evidence="2">Belongs to the class-I pyridine nucleotide-disulfide oxidoreductase family.</text>
</comment>
<dbReference type="PANTHER" id="PTHR22912">
    <property type="entry name" value="DISULFIDE OXIDOREDUCTASE"/>
    <property type="match status" value="1"/>
</dbReference>
<evidence type="ECO:0000259" key="8">
    <source>
        <dbReference type="Pfam" id="PF07992"/>
    </source>
</evidence>
<protein>
    <recommendedName>
        <fullName evidence="8">FAD/NAD(P)-binding domain-containing protein</fullName>
    </recommendedName>
</protein>
<feature type="non-terminal residue" evidence="9">
    <location>
        <position position="1"/>
    </location>
</feature>
<dbReference type="InterPro" id="IPR012999">
    <property type="entry name" value="Pyr_OxRdtase_I_AS"/>
</dbReference>
<evidence type="ECO:0000256" key="6">
    <source>
        <dbReference type="ARBA" id="ARBA00023157"/>
    </source>
</evidence>
<dbReference type="Gene3D" id="3.50.50.60">
    <property type="entry name" value="FAD/NAD(P)-binding domain"/>
    <property type="match status" value="1"/>
</dbReference>
<keyword evidence="6" id="KW-1015">Disulfide bond</keyword>
<keyword evidence="4" id="KW-0274">FAD</keyword>
<dbReference type="GO" id="GO:0050660">
    <property type="term" value="F:flavin adenine dinucleotide binding"/>
    <property type="evidence" value="ECO:0007669"/>
    <property type="project" value="TreeGrafter"/>
</dbReference>
<reference evidence="9" key="1">
    <citation type="journal article" date="2014" name="Front. Microbiol.">
        <title>High frequency of phylogenetically diverse reductive dehalogenase-homologous genes in deep subseafloor sedimentary metagenomes.</title>
        <authorList>
            <person name="Kawai M."/>
            <person name="Futagami T."/>
            <person name="Toyoda A."/>
            <person name="Takaki Y."/>
            <person name="Nishi S."/>
            <person name="Hori S."/>
            <person name="Arai W."/>
            <person name="Tsubouchi T."/>
            <person name="Morono Y."/>
            <person name="Uchiyama I."/>
            <person name="Ito T."/>
            <person name="Fujiyama A."/>
            <person name="Inagaki F."/>
            <person name="Takami H."/>
        </authorList>
    </citation>
    <scope>NUCLEOTIDE SEQUENCE</scope>
    <source>
        <strain evidence="9">Expedition CK06-06</strain>
    </source>
</reference>
<dbReference type="PANTHER" id="PTHR22912:SF151">
    <property type="entry name" value="DIHYDROLIPOYL DEHYDROGENASE, MITOCHONDRIAL"/>
    <property type="match status" value="1"/>
</dbReference>
<comment type="cofactor">
    <cofactor evidence="1">
        <name>FAD</name>
        <dbReference type="ChEBI" id="CHEBI:57692"/>
    </cofactor>
</comment>
<keyword evidence="3" id="KW-0285">Flavoprotein</keyword>
<proteinExistence type="inferred from homology"/>
<dbReference type="InterPro" id="IPR050151">
    <property type="entry name" value="Class-I_Pyr_Nuc-Dis_Oxidored"/>
</dbReference>
<evidence type="ECO:0000256" key="4">
    <source>
        <dbReference type="ARBA" id="ARBA00022827"/>
    </source>
</evidence>
<evidence type="ECO:0000256" key="7">
    <source>
        <dbReference type="ARBA" id="ARBA00023284"/>
    </source>
</evidence>
<dbReference type="AlphaFoldDB" id="X1DBV1"/>
<dbReference type="EMBL" id="BART01031983">
    <property type="protein sequence ID" value="GAH18256.1"/>
    <property type="molecule type" value="Genomic_DNA"/>
</dbReference>
<organism evidence="9">
    <name type="scientific">marine sediment metagenome</name>
    <dbReference type="NCBI Taxonomy" id="412755"/>
    <lineage>
        <taxon>unclassified sequences</taxon>
        <taxon>metagenomes</taxon>
        <taxon>ecological metagenomes</taxon>
    </lineage>
</organism>
<sequence>SVMNIISAVSNANPDLKIAVIDKDEPGGICLTKGCIPTKILVYPAEVIRTIQRAGIFGIDIDIKKIDFKFIMERMREIIGEDMSNIKNGLSQTTDLDYYQETAEFIDNYTLKVGDKKIKGKQILLCTGSKPTIPNIKGLDKIDYHTSDSILQISELPRSICIVGGGYIAAEYGHFFSAMGSNVSIIGRNPQFLSQEEPEVSALGKRELGKHMMIYTDSEVREVEEESDGRVKITAVNRETNEKVEVIADG</sequence>
<evidence type="ECO:0000256" key="1">
    <source>
        <dbReference type="ARBA" id="ARBA00001974"/>
    </source>
</evidence>
<comment type="caution">
    <text evidence="9">The sequence shown here is derived from an EMBL/GenBank/DDBJ whole genome shotgun (WGS) entry which is preliminary data.</text>
</comment>
<accession>X1DBV1</accession>
<evidence type="ECO:0000256" key="3">
    <source>
        <dbReference type="ARBA" id="ARBA00022630"/>
    </source>
</evidence>
<dbReference type="SUPFAM" id="SSF51905">
    <property type="entry name" value="FAD/NAD(P)-binding domain"/>
    <property type="match status" value="1"/>
</dbReference>
<dbReference type="GO" id="GO:0006103">
    <property type="term" value="P:2-oxoglutarate metabolic process"/>
    <property type="evidence" value="ECO:0007669"/>
    <property type="project" value="TreeGrafter"/>
</dbReference>
<keyword evidence="5" id="KW-0560">Oxidoreductase</keyword>
<dbReference type="Pfam" id="PF07992">
    <property type="entry name" value="Pyr_redox_2"/>
    <property type="match status" value="1"/>
</dbReference>
<dbReference type="PRINTS" id="PR00368">
    <property type="entry name" value="FADPNR"/>
</dbReference>
<name>X1DBV1_9ZZZZ</name>
<dbReference type="GO" id="GO:0004148">
    <property type="term" value="F:dihydrolipoyl dehydrogenase (NADH) activity"/>
    <property type="evidence" value="ECO:0007669"/>
    <property type="project" value="TreeGrafter"/>
</dbReference>